<dbReference type="Gene3D" id="2.30.40.10">
    <property type="entry name" value="Urease, subunit C, domain 1"/>
    <property type="match status" value="1"/>
</dbReference>
<dbReference type="SUPFAM" id="SSF51556">
    <property type="entry name" value="Metallo-dependent hydrolases"/>
    <property type="match status" value="1"/>
</dbReference>
<dbReference type="SUPFAM" id="SSF51338">
    <property type="entry name" value="Composite domain of metallo-dependent hydrolases"/>
    <property type="match status" value="1"/>
</dbReference>
<name>A0ABV3XI99_9ACTN</name>
<feature type="compositionally biased region" description="Polar residues" evidence="1">
    <location>
        <begin position="639"/>
        <end position="648"/>
    </location>
</feature>
<evidence type="ECO:0000313" key="3">
    <source>
        <dbReference type="EMBL" id="MEX5720314.1"/>
    </source>
</evidence>
<feature type="compositionally biased region" description="Polar residues" evidence="1">
    <location>
        <begin position="663"/>
        <end position="675"/>
    </location>
</feature>
<dbReference type="Proteomes" id="UP001560045">
    <property type="component" value="Unassembled WGS sequence"/>
</dbReference>
<dbReference type="InterPro" id="IPR032466">
    <property type="entry name" value="Metal_Hydrolase"/>
</dbReference>
<dbReference type="Pfam" id="PF07969">
    <property type="entry name" value="Amidohydro_3"/>
    <property type="match status" value="1"/>
</dbReference>
<dbReference type="Gene3D" id="3.10.310.70">
    <property type="match status" value="1"/>
</dbReference>
<evidence type="ECO:0000256" key="1">
    <source>
        <dbReference type="SAM" id="MobiDB-lite"/>
    </source>
</evidence>
<dbReference type="RefSeq" id="WP_369209018.1">
    <property type="nucleotide sequence ID" value="NZ_JBFNXQ010000066.1"/>
</dbReference>
<dbReference type="CDD" id="cd01300">
    <property type="entry name" value="YtcJ_like"/>
    <property type="match status" value="1"/>
</dbReference>
<dbReference type="InterPro" id="IPR013108">
    <property type="entry name" value="Amidohydro_3"/>
</dbReference>
<dbReference type="InterPro" id="IPR033932">
    <property type="entry name" value="YtcJ-like"/>
</dbReference>
<proteinExistence type="predicted"/>
<dbReference type="Gene3D" id="3.20.20.140">
    <property type="entry name" value="Metal-dependent hydrolases"/>
    <property type="match status" value="1"/>
</dbReference>
<feature type="compositionally biased region" description="Low complexity" evidence="1">
    <location>
        <begin position="625"/>
        <end position="635"/>
    </location>
</feature>
<reference evidence="3 4" key="1">
    <citation type="submission" date="2024-06" db="EMBL/GenBank/DDBJ databases">
        <title>Draft genome sequence of Geodermatophilus badlandi, a novel member of the Geodermatophilaceae isolated from badland sedimentary rocks in the Red desert, Wyoming, USA.</title>
        <authorList>
            <person name="Ben Tekaya S."/>
            <person name="Nouioui I."/>
            <person name="Flores G.M."/>
            <person name="Shaal M.N."/>
            <person name="Bredoire F."/>
            <person name="Basile F."/>
            <person name="Van Diepen L."/>
            <person name="Ward N.L."/>
        </authorList>
    </citation>
    <scope>NUCLEOTIDE SEQUENCE [LARGE SCALE GENOMIC DNA]</scope>
    <source>
        <strain evidence="3 4">WL48A</strain>
    </source>
</reference>
<keyword evidence="4" id="KW-1185">Reference proteome</keyword>
<accession>A0ABV3XI99</accession>
<dbReference type="PANTHER" id="PTHR22642:SF20">
    <property type="entry name" value="AMIDOHYDROLASE 3 DOMAIN-CONTAINING PROTEIN"/>
    <property type="match status" value="1"/>
</dbReference>
<dbReference type="EMBL" id="JBFNXQ010000066">
    <property type="protein sequence ID" value="MEX5720314.1"/>
    <property type="molecule type" value="Genomic_DNA"/>
</dbReference>
<feature type="compositionally biased region" description="Low complexity" evidence="1">
    <location>
        <begin position="697"/>
        <end position="712"/>
    </location>
</feature>
<evidence type="ECO:0000259" key="2">
    <source>
        <dbReference type="Pfam" id="PF07969"/>
    </source>
</evidence>
<gene>
    <name evidence="3" type="ORF">ABQ292_18280</name>
</gene>
<protein>
    <submittedName>
        <fullName evidence="3">Amidohydrolase family protein</fullName>
    </submittedName>
</protein>
<organism evidence="3 4">
    <name type="scientific">Geodermatophilus maliterrae</name>
    <dbReference type="NCBI Taxonomy" id="3162531"/>
    <lineage>
        <taxon>Bacteria</taxon>
        <taxon>Bacillati</taxon>
        <taxon>Actinomycetota</taxon>
        <taxon>Actinomycetes</taxon>
        <taxon>Geodermatophilales</taxon>
        <taxon>Geodermatophilaceae</taxon>
        <taxon>Geodermatophilus</taxon>
    </lineage>
</organism>
<evidence type="ECO:0000313" key="4">
    <source>
        <dbReference type="Proteomes" id="UP001560045"/>
    </source>
</evidence>
<comment type="caution">
    <text evidence="3">The sequence shown here is derived from an EMBL/GenBank/DDBJ whole genome shotgun (WGS) entry which is preliminary data.</text>
</comment>
<feature type="region of interest" description="Disordered" evidence="1">
    <location>
        <begin position="518"/>
        <end position="719"/>
    </location>
</feature>
<dbReference type="InterPro" id="IPR011059">
    <property type="entry name" value="Metal-dep_hydrolase_composite"/>
</dbReference>
<sequence length="719" mass="76074">MSTERADRTTLYRGAPVVTGPDSPPAEALVVRGDRLLHVGTEERAREVAGADADVVDLAGGLVVPGFVDAHTHVLMTGDALTRAHLRDAHDLAEIQRRVRDWAGANPDAPRVLGQGWLFSAVPGGRPTREVLDAVCADRPVYLDANDYHSVWVNSRALEELGITRDTPDPVGGTIARDPRTGEPTGHVDETAMHDIVWPFLAAQRTDADRDRHLAAAVSAYAAAGITGVVDMAVDEHGLAAMDRAHRAGDLAVRIVGHWFMERVGDTAGHLAQVATAARLAREHRSPWLRMAGVKFVVDGVIDGCTAALTAPYSNGALPEPIWDHDALAPAVAAADAAGLQIAIHAIGDQAVRVALDALQHAVERNGARPRRHRIEHLEYVDPADVPRLARLGITASMQPVHADPAVQDNWRAMLGDSRADRGYPWPEFSATGARLAFGTDAPTAPHSPLRNLYIAATRRSALDPSLPPNVPGFALPLADALRHATHDAAWSCGAEDERGLLTPGRLADFAVVDRDPFTEGSTHCSRPASCGRSSAGSRRTGRADSGPAGPAVSPVVRRRGRPSTSRVGSAVAVGSAPASRSRPSSTQPPTASPTGPGTRGPILRVPRRRRAGPASTPTGPRPTTPTCRTSPSAACGPRTTSAPTPSGSACRRSRRTRATTSPCGRSSRASSGTRWWSRPASRRTGPLSRLPPTATSGCRRCGRPSRSSSAVSRRRPGR</sequence>
<feature type="compositionally biased region" description="Low complexity" evidence="1">
    <location>
        <begin position="563"/>
        <end position="605"/>
    </location>
</feature>
<dbReference type="PANTHER" id="PTHR22642">
    <property type="entry name" value="IMIDAZOLONEPROPIONASE"/>
    <property type="match status" value="1"/>
</dbReference>
<feature type="domain" description="Amidohydrolase 3" evidence="2">
    <location>
        <begin position="54"/>
        <end position="519"/>
    </location>
</feature>
<feature type="compositionally biased region" description="Low complexity" evidence="1">
    <location>
        <begin position="526"/>
        <end position="556"/>
    </location>
</feature>